<dbReference type="AlphaFoldDB" id="A0AAU7DKV0"/>
<feature type="transmembrane region" description="Helical" evidence="1">
    <location>
        <begin position="6"/>
        <end position="26"/>
    </location>
</feature>
<evidence type="ECO:0008006" key="3">
    <source>
        <dbReference type="Google" id="ProtNLM"/>
    </source>
</evidence>
<organism evidence="2">
    <name type="scientific">Telmatobacter sp. DSM 110680</name>
    <dbReference type="NCBI Taxonomy" id="3036704"/>
    <lineage>
        <taxon>Bacteria</taxon>
        <taxon>Pseudomonadati</taxon>
        <taxon>Acidobacteriota</taxon>
        <taxon>Terriglobia</taxon>
        <taxon>Terriglobales</taxon>
        <taxon>Acidobacteriaceae</taxon>
        <taxon>Telmatobacter</taxon>
    </lineage>
</organism>
<sequence length="197" mass="21788">MSGCLVKLVLFGIGACAFVWVLTVALNPWALHIGGRSTPLLYWHGTGTVISKDGKTYPMFVSFWPGKPGRHGGGRREGKIWSADLKGTGWLCIAPGSVERMEMSGTMYGGYTSSDNSLFAFRFLEWRKPFAINYQNRGFFDVAGTWHGPLLILDRPDEQGIKLNTGPFIDHATVTLRWSTYPEFESACRNMGSGNGK</sequence>
<keyword evidence="1" id="KW-0472">Membrane</keyword>
<accession>A0AAU7DKV0</accession>
<proteinExistence type="predicted"/>
<dbReference type="RefSeq" id="WP_348262957.1">
    <property type="nucleotide sequence ID" value="NZ_CP121196.1"/>
</dbReference>
<dbReference type="EMBL" id="CP121196">
    <property type="protein sequence ID" value="XBH17732.1"/>
    <property type="molecule type" value="Genomic_DNA"/>
</dbReference>
<keyword evidence="1" id="KW-1133">Transmembrane helix</keyword>
<keyword evidence="1" id="KW-0812">Transmembrane</keyword>
<reference evidence="2" key="1">
    <citation type="submission" date="2023-03" db="EMBL/GenBank/DDBJ databases">
        <title>Edaphobacter sp.</title>
        <authorList>
            <person name="Huber K.J."/>
            <person name="Papendorf J."/>
            <person name="Pilke C."/>
            <person name="Bunk B."/>
            <person name="Sproeer C."/>
            <person name="Pester M."/>
        </authorList>
    </citation>
    <scope>NUCLEOTIDE SEQUENCE</scope>
    <source>
        <strain evidence="2">DSM 110680</strain>
    </source>
</reference>
<evidence type="ECO:0000313" key="2">
    <source>
        <dbReference type="EMBL" id="XBH17732.1"/>
    </source>
</evidence>
<gene>
    <name evidence="2" type="ORF">P8935_00015</name>
</gene>
<protein>
    <recommendedName>
        <fullName evidence="3">DUF1850 domain-containing protein</fullName>
    </recommendedName>
</protein>
<evidence type="ECO:0000256" key="1">
    <source>
        <dbReference type="SAM" id="Phobius"/>
    </source>
</evidence>
<name>A0AAU7DKV0_9BACT</name>